<accession>A0ABR2DIE5</accession>
<organism evidence="2 3">
    <name type="scientific">Hibiscus sabdariffa</name>
    <name type="common">roselle</name>
    <dbReference type="NCBI Taxonomy" id="183260"/>
    <lineage>
        <taxon>Eukaryota</taxon>
        <taxon>Viridiplantae</taxon>
        <taxon>Streptophyta</taxon>
        <taxon>Embryophyta</taxon>
        <taxon>Tracheophyta</taxon>
        <taxon>Spermatophyta</taxon>
        <taxon>Magnoliopsida</taxon>
        <taxon>eudicotyledons</taxon>
        <taxon>Gunneridae</taxon>
        <taxon>Pentapetalae</taxon>
        <taxon>rosids</taxon>
        <taxon>malvids</taxon>
        <taxon>Malvales</taxon>
        <taxon>Malvaceae</taxon>
        <taxon>Malvoideae</taxon>
        <taxon>Hibiscus</taxon>
    </lineage>
</organism>
<evidence type="ECO:0000313" key="3">
    <source>
        <dbReference type="Proteomes" id="UP001472677"/>
    </source>
</evidence>
<gene>
    <name evidence="2" type="ORF">V6N12_046353</name>
</gene>
<name>A0ABR2DIE5_9ROSI</name>
<dbReference type="Proteomes" id="UP001472677">
    <property type="component" value="Unassembled WGS sequence"/>
</dbReference>
<evidence type="ECO:0000313" key="2">
    <source>
        <dbReference type="EMBL" id="KAK8540060.1"/>
    </source>
</evidence>
<dbReference type="EMBL" id="JBBPBM010000025">
    <property type="protein sequence ID" value="KAK8540060.1"/>
    <property type="molecule type" value="Genomic_DNA"/>
</dbReference>
<keyword evidence="3" id="KW-1185">Reference proteome</keyword>
<evidence type="ECO:0000256" key="1">
    <source>
        <dbReference type="SAM" id="MobiDB-lite"/>
    </source>
</evidence>
<sequence>MYFSLINSRNIRVSKAHGGRPSENVFSLTDSVVSLKEFPSLECHGQPLPTEVLPAAKKGRIATEFINNGMEEGEQVIETSDMAMEDVDMPGDSRRWEVKHQVTDMGPDLNKKNQGDGQPKLSF</sequence>
<comment type="caution">
    <text evidence="2">The sequence shown here is derived from an EMBL/GenBank/DDBJ whole genome shotgun (WGS) entry which is preliminary data.</text>
</comment>
<proteinExistence type="predicted"/>
<reference evidence="2 3" key="1">
    <citation type="journal article" date="2024" name="G3 (Bethesda)">
        <title>Genome assembly of Hibiscus sabdariffa L. provides insights into metabolisms of medicinal natural products.</title>
        <authorList>
            <person name="Kim T."/>
        </authorList>
    </citation>
    <scope>NUCLEOTIDE SEQUENCE [LARGE SCALE GENOMIC DNA]</scope>
    <source>
        <strain evidence="2">TK-2024</strain>
        <tissue evidence="2">Old leaves</tissue>
    </source>
</reference>
<protein>
    <submittedName>
        <fullName evidence="2">Uncharacterized protein</fullName>
    </submittedName>
</protein>
<feature type="region of interest" description="Disordered" evidence="1">
    <location>
        <begin position="103"/>
        <end position="123"/>
    </location>
</feature>